<keyword evidence="3" id="KW-1185">Reference proteome</keyword>
<name>A0AAV0BJ27_PHAPC</name>
<evidence type="ECO:0000313" key="2">
    <source>
        <dbReference type="EMBL" id="CAH7687231.1"/>
    </source>
</evidence>
<dbReference type="AlphaFoldDB" id="A0AAV0BJ27"/>
<keyword evidence="1" id="KW-0732">Signal</keyword>
<feature type="signal peptide" evidence="1">
    <location>
        <begin position="1"/>
        <end position="23"/>
    </location>
</feature>
<evidence type="ECO:0000313" key="3">
    <source>
        <dbReference type="Proteomes" id="UP001153365"/>
    </source>
</evidence>
<reference evidence="2" key="1">
    <citation type="submission" date="2022-06" db="EMBL/GenBank/DDBJ databases">
        <authorList>
            <consortium name="SYNGENTA / RWTH Aachen University"/>
        </authorList>
    </citation>
    <scope>NUCLEOTIDE SEQUENCE</scope>
</reference>
<sequence length="71" mass="7577">MSGFFVSRFCPLGALTLAGLAHGQYPEGAGPDQQYLTAGTTWLLGFFSALSQVRSILKSNQKKDSKGHLSS</sequence>
<feature type="chain" id="PRO_5043762571" evidence="1">
    <location>
        <begin position="24"/>
        <end position="71"/>
    </location>
</feature>
<accession>A0AAV0BJ27</accession>
<proteinExistence type="predicted"/>
<dbReference type="Proteomes" id="UP001153365">
    <property type="component" value="Unassembled WGS sequence"/>
</dbReference>
<dbReference type="EMBL" id="CALTRL010005844">
    <property type="protein sequence ID" value="CAH7687231.1"/>
    <property type="molecule type" value="Genomic_DNA"/>
</dbReference>
<protein>
    <submittedName>
        <fullName evidence="2">Expressed protein</fullName>
    </submittedName>
</protein>
<evidence type="ECO:0000256" key="1">
    <source>
        <dbReference type="SAM" id="SignalP"/>
    </source>
</evidence>
<gene>
    <name evidence="2" type="ORF">PPACK8108_LOCUS21983</name>
</gene>
<comment type="caution">
    <text evidence="2">The sequence shown here is derived from an EMBL/GenBank/DDBJ whole genome shotgun (WGS) entry which is preliminary data.</text>
</comment>
<organism evidence="2 3">
    <name type="scientific">Phakopsora pachyrhizi</name>
    <name type="common">Asian soybean rust disease fungus</name>
    <dbReference type="NCBI Taxonomy" id="170000"/>
    <lineage>
        <taxon>Eukaryota</taxon>
        <taxon>Fungi</taxon>
        <taxon>Dikarya</taxon>
        <taxon>Basidiomycota</taxon>
        <taxon>Pucciniomycotina</taxon>
        <taxon>Pucciniomycetes</taxon>
        <taxon>Pucciniales</taxon>
        <taxon>Phakopsoraceae</taxon>
        <taxon>Phakopsora</taxon>
    </lineage>
</organism>